<keyword evidence="1" id="KW-1133">Transmembrane helix</keyword>
<gene>
    <name evidence="2" type="ORF">ACFFPI_09510</name>
</gene>
<keyword evidence="3" id="KW-1185">Reference proteome</keyword>
<organism evidence="2 3">
    <name type="scientific">Arthrobacter methylotrophus</name>
    <dbReference type="NCBI Taxonomy" id="121291"/>
    <lineage>
        <taxon>Bacteria</taxon>
        <taxon>Bacillati</taxon>
        <taxon>Actinomycetota</taxon>
        <taxon>Actinomycetes</taxon>
        <taxon>Micrococcales</taxon>
        <taxon>Micrococcaceae</taxon>
        <taxon>Arthrobacter</taxon>
    </lineage>
</organism>
<name>A0ABV5UPA8_9MICC</name>
<accession>A0ABV5UPA8</accession>
<dbReference type="RefSeq" id="WP_345044593.1">
    <property type="nucleotide sequence ID" value="NZ_BAABED010000001.1"/>
</dbReference>
<evidence type="ECO:0000313" key="2">
    <source>
        <dbReference type="EMBL" id="MFB9714359.1"/>
    </source>
</evidence>
<feature type="transmembrane region" description="Helical" evidence="1">
    <location>
        <begin position="31"/>
        <end position="50"/>
    </location>
</feature>
<evidence type="ECO:0000313" key="3">
    <source>
        <dbReference type="Proteomes" id="UP001589536"/>
    </source>
</evidence>
<keyword evidence="1" id="KW-0472">Membrane</keyword>
<reference evidence="2 3" key="1">
    <citation type="submission" date="2024-09" db="EMBL/GenBank/DDBJ databases">
        <authorList>
            <person name="Sun Q."/>
            <person name="Mori K."/>
        </authorList>
    </citation>
    <scope>NUCLEOTIDE SEQUENCE [LARGE SCALE GENOMIC DNA]</scope>
    <source>
        <strain evidence="2 3">JCM 13519</strain>
    </source>
</reference>
<proteinExistence type="predicted"/>
<dbReference type="Proteomes" id="UP001589536">
    <property type="component" value="Unassembled WGS sequence"/>
</dbReference>
<comment type="caution">
    <text evidence="2">The sequence shown here is derived from an EMBL/GenBank/DDBJ whole genome shotgun (WGS) entry which is preliminary data.</text>
</comment>
<dbReference type="EMBL" id="JBHMBH010000019">
    <property type="protein sequence ID" value="MFB9714359.1"/>
    <property type="molecule type" value="Genomic_DNA"/>
</dbReference>
<evidence type="ECO:0000256" key="1">
    <source>
        <dbReference type="SAM" id="Phobius"/>
    </source>
</evidence>
<keyword evidence="1" id="KW-0812">Transmembrane</keyword>
<sequence length="59" mass="6448">MRTRKALQISILAAAAFIGIAQPSFNGLSLLALLALPVVFLLQPGVLLRIRRPKLRLVK</sequence>
<protein>
    <submittedName>
        <fullName evidence="2">Uncharacterized protein</fullName>
    </submittedName>
</protein>